<sequence length="72" mass="8113">MSSTLLWLSSAGKYPTIRERLKGIIPSCPRLHATTSFFPLAAMTDPVYRRQRSVSHRSDPLVWSSSVRPKSP</sequence>
<dbReference type="Proteomes" id="UP000663419">
    <property type="component" value="Chromosome 3"/>
</dbReference>
<feature type="region of interest" description="Disordered" evidence="1">
    <location>
        <begin position="51"/>
        <end position="72"/>
    </location>
</feature>
<organism evidence="2 3">
    <name type="scientific">Ajellomyces capsulatus (strain H88)</name>
    <name type="common">Darling's disease fungus</name>
    <name type="synonym">Histoplasma capsulatum</name>
    <dbReference type="NCBI Taxonomy" id="544711"/>
    <lineage>
        <taxon>Eukaryota</taxon>
        <taxon>Fungi</taxon>
        <taxon>Dikarya</taxon>
        <taxon>Ascomycota</taxon>
        <taxon>Pezizomycotina</taxon>
        <taxon>Eurotiomycetes</taxon>
        <taxon>Eurotiomycetidae</taxon>
        <taxon>Onygenales</taxon>
        <taxon>Ajellomycetaceae</taxon>
        <taxon>Histoplasma</taxon>
    </lineage>
</organism>
<evidence type="ECO:0000256" key="1">
    <source>
        <dbReference type="SAM" id="MobiDB-lite"/>
    </source>
</evidence>
<name>A0A8A1LJQ5_AJEC8</name>
<protein>
    <submittedName>
        <fullName evidence="2">Uncharacterized protein</fullName>
    </submittedName>
</protein>
<feature type="compositionally biased region" description="Polar residues" evidence="1">
    <location>
        <begin position="63"/>
        <end position="72"/>
    </location>
</feature>
<accession>A0A8A1LJQ5</accession>
<dbReference type="AlphaFoldDB" id="A0A8A1LJQ5"/>
<dbReference type="EMBL" id="CP069104">
    <property type="protein sequence ID" value="QSS53205.1"/>
    <property type="molecule type" value="Genomic_DNA"/>
</dbReference>
<proteinExistence type="predicted"/>
<dbReference type="VEuPathDB" id="FungiDB:I7I53_00385"/>
<gene>
    <name evidence="2" type="ORF">I7I53_00385</name>
</gene>
<evidence type="ECO:0000313" key="3">
    <source>
        <dbReference type="Proteomes" id="UP000663419"/>
    </source>
</evidence>
<reference evidence="2" key="1">
    <citation type="submission" date="2021-01" db="EMBL/GenBank/DDBJ databases">
        <title>Chromosome-level genome assembly of a human fungal pathogen reveals clustering of transcriptionally co-regulated genes.</title>
        <authorList>
            <person name="Voorhies M."/>
            <person name="Cohen S."/>
            <person name="Shea T.P."/>
            <person name="Petrus S."/>
            <person name="Munoz J.F."/>
            <person name="Poplawski S."/>
            <person name="Goldman W.E."/>
            <person name="Michael T."/>
            <person name="Cuomo C.A."/>
            <person name="Sil A."/>
            <person name="Beyhan S."/>
        </authorList>
    </citation>
    <scope>NUCLEOTIDE SEQUENCE</scope>
    <source>
        <strain evidence="2">H88</strain>
    </source>
</reference>
<evidence type="ECO:0000313" key="2">
    <source>
        <dbReference type="EMBL" id="QSS53205.1"/>
    </source>
</evidence>